<feature type="domain" description="LysM" evidence="1">
    <location>
        <begin position="256"/>
        <end position="300"/>
    </location>
</feature>
<organism evidence="2 3">
    <name type="scientific">Brachyspira aalborgi</name>
    <dbReference type="NCBI Taxonomy" id="29522"/>
    <lineage>
        <taxon>Bacteria</taxon>
        <taxon>Pseudomonadati</taxon>
        <taxon>Spirochaetota</taxon>
        <taxon>Spirochaetia</taxon>
        <taxon>Brachyspirales</taxon>
        <taxon>Brachyspiraceae</taxon>
        <taxon>Brachyspira</taxon>
    </lineage>
</organism>
<feature type="domain" description="LysM" evidence="1">
    <location>
        <begin position="327"/>
        <end position="371"/>
    </location>
</feature>
<dbReference type="SUPFAM" id="SSF51261">
    <property type="entry name" value="Duplicated hybrid motif"/>
    <property type="match status" value="1"/>
</dbReference>
<dbReference type="CDD" id="cd00118">
    <property type="entry name" value="LysM"/>
    <property type="match status" value="6"/>
</dbReference>
<dbReference type="Gene3D" id="2.70.70.10">
    <property type="entry name" value="Glucose Permease (Domain IIA)"/>
    <property type="match status" value="1"/>
</dbReference>
<evidence type="ECO:0000313" key="3">
    <source>
        <dbReference type="Proteomes" id="UP000324638"/>
    </source>
</evidence>
<dbReference type="AlphaFoldDB" id="A0A5C8D8G1"/>
<dbReference type="RefSeq" id="WP_147739335.1">
    <property type="nucleotide sequence ID" value="NZ_SAXU01000001.1"/>
</dbReference>
<dbReference type="Gene3D" id="3.10.350.10">
    <property type="entry name" value="LysM domain"/>
    <property type="match status" value="6"/>
</dbReference>
<proteinExistence type="predicted"/>
<comment type="caution">
    <text evidence="2">The sequence shown here is derived from an EMBL/GenBank/DDBJ whole genome shotgun (WGS) entry which is preliminary data.</text>
</comment>
<feature type="domain" description="LysM" evidence="1">
    <location>
        <begin position="26"/>
        <end position="72"/>
    </location>
</feature>
<evidence type="ECO:0000313" key="2">
    <source>
        <dbReference type="EMBL" id="TXJ21363.1"/>
    </source>
</evidence>
<name>A0A5C8D8G1_9SPIR</name>
<dbReference type="PANTHER" id="PTHR33734:SF22">
    <property type="entry name" value="MEMBRANE-BOUND LYTIC MUREIN TRANSGLYCOSYLASE D"/>
    <property type="match status" value="1"/>
</dbReference>
<dbReference type="PROSITE" id="PS51782">
    <property type="entry name" value="LYSM"/>
    <property type="match status" value="6"/>
</dbReference>
<reference evidence="2 3" key="1">
    <citation type="journal article" date="1992" name="Lakartidningen">
        <title>[Penicillin V and not amoxicillin is the first choice preparation in acute otitis].</title>
        <authorList>
            <person name="Kamme C."/>
            <person name="Lundgren K."/>
            <person name="Prellner K."/>
        </authorList>
    </citation>
    <scope>NUCLEOTIDE SEQUENCE [LARGE SCALE GENOMIC DNA]</scope>
    <source>
        <strain evidence="2 3">513A</strain>
    </source>
</reference>
<sequence>MIKTNNIFKIFLGLSISYSLFGANYINYKVENGDSLYGIAFSHGMSASEFLKLNNIEDADKYNLKIGETLKVKEKEYSLVFDSVNKSYAFDVDKSKSYKNYKVKSGDTILGIAFSHGMSASEFCAINNIKDFNKYNLKVGETLKVANNNIEKVSFEENKKNSIEKNSDNSVNRNSIENIKKEINNQKTEDNFELYTVRSGDTLFGIAFDNDIPVSDFLRINNIEEPLKYKLKIGEKLKIYAKKNKNNTIDDKKIISVYKVKKGDTLLAIAANNSMSLNQLLELNGLNRNYLLKIGDSIKIYNKVNLNLNNNQNQPSNEVKREYRKIEDYKIKKGDTLSEIAVAKGMDLVEIYSLNGLNEKSIIKVDEIIKVYAEREKKTTLVNSSYSVKKGDTLYSIARNHKMVLADLLKLNDIKDLNNYTLQAGASLKVQILKTIYTDFDDLPESSFIFPYRGSIVSKYGTDENNLANRGIIISGKAGDKIVASDYGIVEYSDNIRGFGKVIIIKHKNGYNTAYAYLSDIKVKAGDIVNKGDYIGNIGDSEIIGNKSRLYFKISYLGMSIDPLRLLPKG</sequence>
<dbReference type="EMBL" id="SAXU01000001">
    <property type="protein sequence ID" value="TXJ21363.1"/>
    <property type="molecule type" value="Genomic_DNA"/>
</dbReference>
<dbReference type="SMART" id="SM00257">
    <property type="entry name" value="LysM"/>
    <property type="match status" value="6"/>
</dbReference>
<dbReference type="InterPro" id="IPR011055">
    <property type="entry name" value="Dup_hybrid_motif"/>
</dbReference>
<feature type="domain" description="LysM" evidence="1">
    <location>
        <begin position="193"/>
        <end position="239"/>
    </location>
</feature>
<dbReference type="InterPro" id="IPR016047">
    <property type="entry name" value="M23ase_b-sheet_dom"/>
</dbReference>
<dbReference type="InterPro" id="IPR018392">
    <property type="entry name" value="LysM"/>
</dbReference>
<evidence type="ECO:0000259" key="1">
    <source>
        <dbReference type="PROSITE" id="PS51782"/>
    </source>
</evidence>
<dbReference type="CDD" id="cd12797">
    <property type="entry name" value="M23_peptidase"/>
    <property type="match status" value="1"/>
</dbReference>
<accession>A0A5C8D8G1</accession>
<dbReference type="SUPFAM" id="SSF54106">
    <property type="entry name" value="LysM domain"/>
    <property type="match status" value="4"/>
</dbReference>
<dbReference type="GO" id="GO:0008932">
    <property type="term" value="F:lytic endotransglycosylase activity"/>
    <property type="evidence" value="ECO:0007669"/>
    <property type="project" value="TreeGrafter"/>
</dbReference>
<feature type="domain" description="LysM" evidence="1">
    <location>
        <begin position="384"/>
        <end position="430"/>
    </location>
</feature>
<gene>
    <name evidence="2" type="ORF">EPJ79_09630</name>
</gene>
<dbReference type="Pfam" id="PF01476">
    <property type="entry name" value="LysM"/>
    <property type="match status" value="6"/>
</dbReference>
<dbReference type="PANTHER" id="PTHR33734">
    <property type="entry name" value="LYSM DOMAIN-CONTAINING GPI-ANCHORED PROTEIN 2"/>
    <property type="match status" value="1"/>
</dbReference>
<feature type="domain" description="LysM" evidence="1">
    <location>
        <begin position="99"/>
        <end position="145"/>
    </location>
</feature>
<dbReference type="Proteomes" id="UP000324638">
    <property type="component" value="Unassembled WGS sequence"/>
</dbReference>
<protein>
    <submittedName>
        <fullName evidence="2">LysM peptidoglycan-binding domain-containing protein</fullName>
    </submittedName>
</protein>
<dbReference type="Pfam" id="PF01551">
    <property type="entry name" value="Peptidase_M23"/>
    <property type="match status" value="1"/>
</dbReference>
<dbReference type="InterPro" id="IPR036779">
    <property type="entry name" value="LysM_dom_sf"/>
</dbReference>